<proteinExistence type="predicted"/>
<accession>A0A1I3C7R0</accession>
<dbReference type="RefSeq" id="WP_093370550.1">
    <property type="nucleotide sequence ID" value="NZ_FOQA01000002.1"/>
</dbReference>
<dbReference type="OrthoDB" id="5512647at2"/>
<dbReference type="AlphaFoldDB" id="A0A1I3C7R0"/>
<dbReference type="EMBL" id="FOQA01000002">
    <property type="protein sequence ID" value="SFH70366.1"/>
    <property type="molecule type" value="Genomic_DNA"/>
</dbReference>
<name>A0A1I3C7R0_9FIRM</name>
<sequence>MSVDQISNYSSNNMLVQNLMKVRDVTNENEIMGAISTAMDSVSLSFIGKSFAGYYESLRSEGDQKALEGLRQMAIHLTENPSNERAIDFSNIMRAREGEEGFLNTFFSTVHDVADSGNSLGFWFNTFTNLDAASNQDGFLSSTSNILSLEGDKKETAGIFSEFLRMTDQAIKHFQDEDLRRENLDDFFGSLKERESIEGYRESIEDFRENMN</sequence>
<organism evidence="1 2">
    <name type="scientific">Tindallia magadiensis</name>
    <dbReference type="NCBI Taxonomy" id="69895"/>
    <lineage>
        <taxon>Bacteria</taxon>
        <taxon>Bacillati</taxon>
        <taxon>Bacillota</taxon>
        <taxon>Clostridia</taxon>
        <taxon>Peptostreptococcales</taxon>
        <taxon>Tindalliaceae</taxon>
        <taxon>Tindallia</taxon>
    </lineage>
</organism>
<reference evidence="2" key="1">
    <citation type="submission" date="2016-10" db="EMBL/GenBank/DDBJ databases">
        <authorList>
            <person name="Varghese N."/>
            <person name="Submissions S."/>
        </authorList>
    </citation>
    <scope>NUCLEOTIDE SEQUENCE [LARGE SCALE GENOMIC DNA]</scope>
    <source>
        <strain evidence="2">Z-7934</strain>
    </source>
</reference>
<evidence type="ECO:0000313" key="1">
    <source>
        <dbReference type="EMBL" id="SFH70366.1"/>
    </source>
</evidence>
<dbReference type="Proteomes" id="UP000199287">
    <property type="component" value="Unassembled WGS sequence"/>
</dbReference>
<keyword evidence="2" id="KW-1185">Reference proteome</keyword>
<protein>
    <submittedName>
        <fullName evidence="1">Uncharacterized protein</fullName>
    </submittedName>
</protein>
<gene>
    <name evidence="1" type="ORF">SAMN05192551_102257</name>
</gene>
<evidence type="ECO:0000313" key="2">
    <source>
        <dbReference type="Proteomes" id="UP000199287"/>
    </source>
</evidence>